<sequence length="31" mass="3458">MLSKGFVDSQALMVFKGGEEVEDVKLNDEEI</sequence>
<gene>
    <name evidence="1" type="ordered locus">HCH_00154</name>
</gene>
<dbReference type="Proteomes" id="UP000000238">
    <property type="component" value="Chromosome"/>
</dbReference>
<dbReference type="HOGENOM" id="CLU_3396788_0_0_6"/>
<evidence type="ECO:0000313" key="1">
    <source>
        <dbReference type="EMBL" id="ABC27073.1"/>
    </source>
</evidence>
<evidence type="ECO:0000313" key="2">
    <source>
        <dbReference type="Proteomes" id="UP000000238"/>
    </source>
</evidence>
<protein>
    <submittedName>
        <fullName evidence="1">Uncharacterized protein</fullName>
    </submittedName>
</protein>
<keyword evidence="2" id="KW-1185">Reference proteome</keyword>
<accession>Q2SQK1</accession>
<dbReference type="AlphaFoldDB" id="Q2SQK1"/>
<name>Q2SQK1_HAHCH</name>
<reference evidence="1 2" key="1">
    <citation type="journal article" date="2005" name="Nucleic Acids Res.">
        <title>Genomic blueprint of Hahella chejuensis, a marine microbe producing an algicidal agent.</title>
        <authorList>
            <person name="Jeong H."/>
            <person name="Yim J.H."/>
            <person name="Lee C."/>
            <person name="Choi S.-H."/>
            <person name="Park Y.K."/>
            <person name="Yoon S.H."/>
            <person name="Hur C.-G."/>
            <person name="Kang H.-Y."/>
            <person name="Kim D."/>
            <person name="Lee H.H."/>
            <person name="Park K.H."/>
            <person name="Park S.-H."/>
            <person name="Park H.-S."/>
            <person name="Lee H.K."/>
            <person name="Oh T.K."/>
            <person name="Kim J.F."/>
        </authorList>
    </citation>
    <scope>NUCLEOTIDE SEQUENCE [LARGE SCALE GENOMIC DNA]</scope>
    <source>
        <strain evidence="1 2">KCTC 2396</strain>
    </source>
</reference>
<proteinExistence type="predicted"/>
<organism evidence="1 2">
    <name type="scientific">Hahella chejuensis (strain KCTC 2396)</name>
    <dbReference type="NCBI Taxonomy" id="349521"/>
    <lineage>
        <taxon>Bacteria</taxon>
        <taxon>Pseudomonadati</taxon>
        <taxon>Pseudomonadota</taxon>
        <taxon>Gammaproteobacteria</taxon>
        <taxon>Oceanospirillales</taxon>
        <taxon>Hahellaceae</taxon>
        <taxon>Hahella</taxon>
    </lineage>
</organism>
<dbReference type="KEGG" id="hch:HCH_00154"/>
<dbReference type="EMBL" id="CP000155">
    <property type="protein sequence ID" value="ABC27073.1"/>
    <property type="molecule type" value="Genomic_DNA"/>
</dbReference>